<reference evidence="1" key="2">
    <citation type="journal article" date="2023" name="Int. J. Mol. Sci.">
        <title>De Novo Assembly and Annotation of 11 Diverse Shrub Willow (Salix) Genomes Reveals Novel Gene Organization in Sex-Linked Regions.</title>
        <authorList>
            <person name="Hyden B."/>
            <person name="Feng K."/>
            <person name="Yates T.B."/>
            <person name="Jawdy S."/>
            <person name="Cereghino C."/>
            <person name="Smart L.B."/>
            <person name="Muchero W."/>
        </authorList>
    </citation>
    <scope>NUCLEOTIDE SEQUENCE [LARGE SCALE GENOMIC DNA]</scope>
    <source>
        <tissue evidence="1">Shoot tip</tissue>
    </source>
</reference>
<name>A0A9Q0PT88_SALVM</name>
<accession>A0A9Q0PT88</accession>
<evidence type="ECO:0000313" key="2">
    <source>
        <dbReference type="Proteomes" id="UP001151529"/>
    </source>
</evidence>
<comment type="caution">
    <text evidence="1">The sequence shown here is derived from an EMBL/GenBank/DDBJ whole genome shotgun (WGS) entry which is preliminary data.</text>
</comment>
<keyword evidence="2" id="KW-1185">Reference proteome</keyword>
<gene>
    <name evidence="1" type="ORF">OIU85_004417</name>
</gene>
<protein>
    <submittedName>
        <fullName evidence="1">Uncharacterized protein</fullName>
    </submittedName>
</protein>
<reference evidence="1" key="1">
    <citation type="submission" date="2022-11" db="EMBL/GenBank/DDBJ databases">
        <authorList>
            <person name="Hyden B.L."/>
            <person name="Feng K."/>
            <person name="Yates T."/>
            <person name="Jawdy S."/>
            <person name="Smart L.B."/>
            <person name="Muchero W."/>
        </authorList>
    </citation>
    <scope>NUCLEOTIDE SEQUENCE</scope>
    <source>
        <tissue evidence="1">Shoot tip</tissue>
    </source>
</reference>
<proteinExistence type="predicted"/>
<dbReference type="EMBL" id="JAPFFL010000011">
    <property type="protein sequence ID" value="KAJ6693636.1"/>
    <property type="molecule type" value="Genomic_DNA"/>
</dbReference>
<dbReference type="Proteomes" id="UP001151529">
    <property type="component" value="Chromosome 13"/>
</dbReference>
<organism evidence="1 2">
    <name type="scientific">Salix viminalis</name>
    <name type="common">Common osier</name>
    <name type="synonym">Basket willow</name>
    <dbReference type="NCBI Taxonomy" id="40686"/>
    <lineage>
        <taxon>Eukaryota</taxon>
        <taxon>Viridiplantae</taxon>
        <taxon>Streptophyta</taxon>
        <taxon>Embryophyta</taxon>
        <taxon>Tracheophyta</taxon>
        <taxon>Spermatophyta</taxon>
        <taxon>Magnoliopsida</taxon>
        <taxon>eudicotyledons</taxon>
        <taxon>Gunneridae</taxon>
        <taxon>Pentapetalae</taxon>
        <taxon>rosids</taxon>
        <taxon>fabids</taxon>
        <taxon>Malpighiales</taxon>
        <taxon>Salicaceae</taxon>
        <taxon>Saliceae</taxon>
        <taxon>Salix</taxon>
    </lineage>
</organism>
<dbReference type="OrthoDB" id="10543219at2759"/>
<evidence type="ECO:0000313" key="1">
    <source>
        <dbReference type="EMBL" id="KAJ6693636.1"/>
    </source>
</evidence>
<dbReference type="AlphaFoldDB" id="A0A9Q0PT88"/>
<sequence>MYVDVHIFKTANRALPRAFCSFYLESGGSDSFMDSPKPSFSLTGPVTRGQPSKLKITGKSNRFRRIAAHKYLENRLRAQCCGSYQAKSSSAHPYLFGSDYVSVDSLGKVLILYVPLVHSDEHILRVKVLHFGIA</sequence>